<dbReference type="Gene3D" id="3.40.1650.10">
    <property type="entry name" value="RbsD-like domain"/>
    <property type="match status" value="1"/>
</dbReference>
<dbReference type="EC" id="5.4.99.62" evidence="2 6"/>
<dbReference type="GO" id="GO:0062193">
    <property type="term" value="F:D-ribose pyranase activity"/>
    <property type="evidence" value="ECO:0007669"/>
    <property type="project" value="UniProtKB-EC"/>
</dbReference>
<dbReference type="RefSeq" id="WP_071975886.1">
    <property type="nucleotide sequence ID" value="NZ_CP065424.1"/>
</dbReference>
<organism evidence="7 8">
    <name type="scientific">Heyndrickxia oleronia</name>
    <dbReference type="NCBI Taxonomy" id="38875"/>
    <lineage>
        <taxon>Bacteria</taxon>
        <taxon>Bacillati</taxon>
        <taxon>Bacillota</taxon>
        <taxon>Bacilli</taxon>
        <taxon>Bacillales</taxon>
        <taxon>Bacillaceae</taxon>
        <taxon>Heyndrickxia</taxon>
    </lineage>
</organism>
<dbReference type="InterPro" id="IPR023064">
    <property type="entry name" value="D-ribose_pyranase"/>
</dbReference>
<comment type="pathway">
    <text evidence="6">Carbohydrate metabolism; D-ribose degradation; D-ribose 5-phosphate from beta-D-ribopyranose: step 1/2.</text>
</comment>
<dbReference type="AlphaFoldDB" id="A0A8E2LD25"/>
<feature type="binding site" evidence="6">
    <location>
        <position position="28"/>
    </location>
    <ligand>
        <name>substrate</name>
    </ligand>
</feature>
<dbReference type="InterPro" id="IPR007721">
    <property type="entry name" value="RbsD_FucU"/>
</dbReference>
<sequence>MKLKGILNSHISKVLADLGHTDYIVIADAGLPVPQGVLKIDLALRLGVPSFEEVVSVIKDDMRIEKVTLASEIKTHNLTTYQYMKKQFSCENIELVTHEKFKELTQHAKAIIRTGEATPYANCILQSGVIF</sequence>
<feature type="binding site" evidence="6">
    <location>
        <begin position="120"/>
        <end position="122"/>
    </location>
    <ligand>
        <name>substrate</name>
    </ligand>
</feature>
<dbReference type="EMBL" id="MTLA01000357">
    <property type="protein sequence ID" value="OOP66172.1"/>
    <property type="molecule type" value="Genomic_DNA"/>
</dbReference>
<dbReference type="PANTHER" id="PTHR37831">
    <property type="entry name" value="D-RIBOSE PYRANASE"/>
    <property type="match status" value="1"/>
</dbReference>
<dbReference type="SUPFAM" id="SSF102546">
    <property type="entry name" value="RbsD-like"/>
    <property type="match status" value="1"/>
</dbReference>
<dbReference type="UniPathway" id="UPA00916">
    <property type="reaction ID" value="UER00888"/>
</dbReference>
<evidence type="ECO:0000256" key="3">
    <source>
        <dbReference type="ARBA" id="ARBA00022490"/>
    </source>
</evidence>
<protein>
    <recommendedName>
        <fullName evidence="2 6">D-ribose pyranase</fullName>
        <ecNumber evidence="2 6">5.4.99.62</ecNumber>
    </recommendedName>
</protein>
<evidence type="ECO:0000256" key="4">
    <source>
        <dbReference type="ARBA" id="ARBA00023235"/>
    </source>
</evidence>
<dbReference type="HAMAP" id="MF_01661">
    <property type="entry name" value="D_rib_pyranase"/>
    <property type="match status" value="1"/>
</dbReference>
<dbReference type="InterPro" id="IPR023750">
    <property type="entry name" value="RbsD-like_sf"/>
</dbReference>
<dbReference type="PANTHER" id="PTHR37831:SF1">
    <property type="entry name" value="D-RIBOSE PYRANASE"/>
    <property type="match status" value="1"/>
</dbReference>
<evidence type="ECO:0000256" key="6">
    <source>
        <dbReference type="HAMAP-Rule" id="MF_01661"/>
    </source>
</evidence>
<comment type="similarity">
    <text evidence="6">Belongs to the RbsD / FucU family. RbsD subfamily.</text>
</comment>
<keyword evidence="4 6" id="KW-0413">Isomerase</keyword>
<comment type="subcellular location">
    <subcellularLocation>
        <location evidence="6">Cytoplasm</location>
    </subcellularLocation>
</comment>
<reference evidence="7 8" key="1">
    <citation type="submission" date="2017-01" db="EMBL/GenBank/DDBJ databases">
        <title>Draft genome sequence of Bacillus oleronius.</title>
        <authorList>
            <person name="Allam M."/>
        </authorList>
    </citation>
    <scope>NUCLEOTIDE SEQUENCE [LARGE SCALE GENOMIC DNA]</scope>
    <source>
        <strain evidence="7 8">DSM 9356</strain>
    </source>
</reference>
<evidence type="ECO:0000313" key="8">
    <source>
        <dbReference type="Proteomes" id="UP000189761"/>
    </source>
</evidence>
<comment type="function">
    <text evidence="6">Catalyzes the interconversion of beta-pyran and beta-furan forms of D-ribose.</text>
</comment>
<keyword evidence="5 6" id="KW-0119">Carbohydrate metabolism</keyword>
<keyword evidence="3 6" id="KW-0963">Cytoplasm</keyword>
<name>A0A8E2LD25_9BACI</name>
<dbReference type="Proteomes" id="UP000189761">
    <property type="component" value="Unassembled WGS sequence"/>
</dbReference>
<dbReference type="Pfam" id="PF05025">
    <property type="entry name" value="RbsD_FucU"/>
    <property type="match status" value="1"/>
</dbReference>
<evidence type="ECO:0000313" key="7">
    <source>
        <dbReference type="EMBL" id="OOP66172.1"/>
    </source>
</evidence>
<dbReference type="NCBIfam" id="NF008761">
    <property type="entry name" value="PRK11797.1"/>
    <property type="match status" value="1"/>
</dbReference>
<feature type="binding site" evidence="6">
    <location>
        <position position="98"/>
    </location>
    <ligand>
        <name>substrate</name>
    </ligand>
</feature>
<dbReference type="GO" id="GO:0016872">
    <property type="term" value="F:intramolecular lyase activity"/>
    <property type="evidence" value="ECO:0007669"/>
    <property type="project" value="UniProtKB-UniRule"/>
</dbReference>
<evidence type="ECO:0000256" key="2">
    <source>
        <dbReference type="ARBA" id="ARBA00012862"/>
    </source>
</evidence>
<feature type="active site" description="Proton donor" evidence="6">
    <location>
        <position position="20"/>
    </location>
</feature>
<evidence type="ECO:0000256" key="1">
    <source>
        <dbReference type="ARBA" id="ARBA00000223"/>
    </source>
</evidence>
<dbReference type="GO" id="GO:0005829">
    <property type="term" value="C:cytosol"/>
    <property type="evidence" value="ECO:0007669"/>
    <property type="project" value="TreeGrafter"/>
</dbReference>
<dbReference type="GO" id="GO:0048029">
    <property type="term" value="F:monosaccharide binding"/>
    <property type="evidence" value="ECO:0007669"/>
    <property type="project" value="InterPro"/>
</dbReference>
<dbReference type="GO" id="GO:0019303">
    <property type="term" value="P:D-ribose catabolic process"/>
    <property type="evidence" value="ECO:0007669"/>
    <property type="project" value="UniProtKB-UniRule"/>
</dbReference>
<comment type="catalytic activity">
    <reaction evidence="1 6">
        <text>beta-D-ribopyranose = beta-D-ribofuranose</text>
        <dbReference type="Rhea" id="RHEA:25432"/>
        <dbReference type="ChEBI" id="CHEBI:27476"/>
        <dbReference type="ChEBI" id="CHEBI:47002"/>
        <dbReference type="EC" id="5.4.99.62"/>
    </reaction>
</comment>
<comment type="caution">
    <text evidence="7">The sequence shown here is derived from an EMBL/GenBank/DDBJ whole genome shotgun (WGS) entry which is preliminary data.</text>
</comment>
<evidence type="ECO:0000256" key="5">
    <source>
        <dbReference type="ARBA" id="ARBA00023277"/>
    </source>
</evidence>
<proteinExistence type="inferred from homology"/>
<gene>
    <name evidence="6" type="primary">rbsD</name>
    <name evidence="7" type="ORF">BWZ43_22365</name>
</gene>
<keyword evidence="8" id="KW-1185">Reference proteome</keyword>
<comment type="subunit">
    <text evidence="6">Homodecamer.</text>
</comment>
<accession>A0A8E2LD25</accession>